<dbReference type="RefSeq" id="WP_068591005.1">
    <property type="nucleotide sequence ID" value="NZ_FTNK01000053.1"/>
</dbReference>
<gene>
    <name evidence="2" type="ORF">SAMN05421578_1533</name>
</gene>
<keyword evidence="1" id="KW-1133">Transmembrane helix</keyword>
<proteinExistence type="predicted"/>
<accession>A0ABY1KEY4</accession>
<feature type="transmembrane region" description="Helical" evidence="1">
    <location>
        <begin position="6"/>
        <end position="33"/>
    </location>
</feature>
<sequence length="73" mass="8713">MDTLTVFSLIFSNPTVPIFLILAVLRAVMIWILEDIEFKKTYKNSPYFLRPSKNWWKENKGYVRGIYSHKDTK</sequence>
<protein>
    <submittedName>
        <fullName evidence="2">Uncharacterized protein</fullName>
    </submittedName>
</protein>
<name>A0ABY1KEY4_9BACL</name>
<reference evidence="2 3" key="1">
    <citation type="submission" date="2017-01" db="EMBL/GenBank/DDBJ databases">
        <authorList>
            <person name="Varghese N."/>
            <person name="Submissions S."/>
        </authorList>
    </citation>
    <scope>NUCLEOTIDE SEQUENCE [LARGE SCALE GENOMIC DNA]</scope>
    <source>
        <strain evidence="2 3">ATCC 23464</strain>
    </source>
</reference>
<organism evidence="2 3">
    <name type="scientific">Paenibacillus macquariensis</name>
    <dbReference type="NCBI Taxonomy" id="948756"/>
    <lineage>
        <taxon>Bacteria</taxon>
        <taxon>Bacillati</taxon>
        <taxon>Bacillota</taxon>
        <taxon>Bacilli</taxon>
        <taxon>Bacillales</taxon>
        <taxon>Paenibacillaceae</taxon>
        <taxon>Paenibacillus</taxon>
    </lineage>
</organism>
<dbReference type="Proteomes" id="UP000186666">
    <property type="component" value="Unassembled WGS sequence"/>
</dbReference>
<keyword evidence="3" id="KW-1185">Reference proteome</keyword>
<dbReference type="EMBL" id="FTNK01000053">
    <property type="protein sequence ID" value="SIR73592.1"/>
    <property type="molecule type" value="Genomic_DNA"/>
</dbReference>
<keyword evidence="1" id="KW-0472">Membrane</keyword>
<evidence type="ECO:0000256" key="1">
    <source>
        <dbReference type="SAM" id="Phobius"/>
    </source>
</evidence>
<keyword evidence="1" id="KW-0812">Transmembrane</keyword>
<evidence type="ECO:0000313" key="2">
    <source>
        <dbReference type="EMBL" id="SIR73592.1"/>
    </source>
</evidence>
<evidence type="ECO:0000313" key="3">
    <source>
        <dbReference type="Proteomes" id="UP000186666"/>
    </source>
</evidence>
<comment type="caution">
    <text evidence="2">The sequence shown here is derived from an EMBL/GenBank/DDBJ whole genome shotgun (WGS) entry which is preliminary data.</text>
</comment>